<proteinExistence type="predicted"/>
<dbReference type="Proteomes" id="UP000485569">
    <property type="component" value="Unassembled WGS sequence"/>
</dbReference>
<dbReference type="AlphaFoldDB" id="A0A1V5T018"/>
<name>A0A1V5T018_9BACT</name>
<dbReference type="EMBL" id="MWBQ01000047">
    <property type="protein sequence ID" value="OQA59771.1"/>
    <property type="molecule type" value="Genomic_DNA"/>
</dbReference>
<accession>A0A1V5T018</accession>
<evidence type="ECO:0000256" key="1">
    <source>
        <dbReference type="SAM" id="SignalP"/>
    </source>
</evidence>
<evidence type="ECO:0000313" key="2">
    <source>
        <dbReference type="EMBL" id="OQA59771.1"/>
    </source>
</evidence>
<gene>
    <name evidence="2" type="ORF">BWY41_00800</name>
</gene>
<organism evidence="2">
    <name type="scientific">Candidatus Atribacter allofermentans</name>
    <dbReference type="NCBI Taxonomy" id="1852833"/>
    <lineage>
        <taxon>Bacteria</taxon>
        <taxon>Pseudomonadati</taxon>
        <taxon>Atribacterota</taxon>
        <taxon>Atribacteria</taxon>
        <taxon>Atribacterales</taxon>
        <taxon>Atribacteraceae</taxon>
        <taxon>Atribacter</taxon>
    </lineage>
</organism>
<feature type="chain" id="PRO_5012324915" description="Lipoprotein" evidence="1">
    <location>
        <begin position="26"/>
        <end position="145"/>
    </location>
</feature>
<reference evidence="2" key="1">
    <citation type="submission" date="2017-02" db="EMBL/GenBank/DDBJ databases">
        <title>Delving into the versatile metabolic prowess of the omnipresent phylum Bacteroidetes.</title>
        <authorList>
            <person name="Nobu M.K."/>
            <person name="Mei R."/>
            <person name="Narihiro T."/>
            <person name="Kuroda K."/>
            <person name="Liu W.-T."/>
        </authorList>
    </citation>
    <scope>NUCLEOTIDE SEQUENCE</scope>
    <source>
        <strain evidence="2">ADurb.Bin276</strain>
    </source>
</reference>
<keyword evidence="1" id="KW-0732">Signal</keyword>
<protein>
    <recommendedName>
        <fullName evidence="3">Lipoprotein</fullName>
    </recommendedName>
</protein>
<evidence type="ECO:0008006" key="3">
    <source>
        <dbReference type="Google" id="ProtNLM"/>
    </source>
</evidence>
<dbReference type="PROSITE" id="PS51257">
    <property type="entry name" value="PROKAR_LIPOPROTEIN"/>
    <property type="match status" value="1"/>
</dbReference>
<sequence>MKNNLSKVFLLAFIAALCIFTSCTSSVPQTEEDNLKLKIQEFVDYLVKLDYSNAQACLITDGPTYSQLDALHNKVRLITVSGGFSNCFTKGEIYVKNITITGNDAQFSHQPVKIYFNCISSSDRVTFEDLNLTAAQKIGDDWFLW</sequence>
<comment type="caution">
    <text evidence="2">The sequence shown here is derived from an EMBL/GenBank/DDBJ whole genome shotgun (WGS) entry which is preliminary data.</text>
</comment>
<feature type="signal peptide" evidence="1">
    <location>
        <begin position="1"/>
        <end position="25"/>
    </location>
</feature>